<evidence type="ECO:0000313" key="6">
    <source>
        <dbReference type="EMBL" id="OGE65498.1"/>
    </source>
</evidence>
<dbReference type="Pfam" id="PF00466">
    <property type="entry name" value="Ribosomal_L10"/>
    <property type="match status" value="1"/>
</dbReference>
<keyword evidence="5" id="KW-0694">RNA-binding</keyword>
<gene>
    <name evidence="5" type="primary">rplJ</name>
    <name evidence="6" type="ORF">A3B49_03805</name>
</gene>
<dbReference type="GO" id="GO:0005840">
    <property type="term" value="C:ribosome"/>
    <property type="evidence" value="ECO:0007669"/>
    <property type="project" value="UniProtKB-KW"/>
</dbReference>
<reference evidence="6 7" key="1">
    <citation type="journal article" date="2016" name="Nat. Commun.">
        <title>Thousands of microbial genomes shed light on interconnected biogeochemical processes in an aquifer system.</title>
        <authorList>
            <person name="Anantharaman K."/>
            <person name="Brown C.T."/>
            <person name="Hug L.A."/>
            <person name="Sharon I."/>
            <person name="Castelle C.J."/>
            <person name="Probst A.J."/>
            <person name="Thomas B.C."/>
            <person name="Singh A."/>
            <person name="Wilkins M.J."/>
            <person name="Karaoz U."/>
            <person name="Brodie E.L."/>
            <person name="Williams K.H."/>
            <person name="Hubbard S.S."/>
            <person name="Banfield J.F."/>
        </authorList>
    </citation>
    <scope>NUCLEOTIDE SEQUENCE [LARGE SCALE GENOMIC DNA]</scope>
</reference>
<comment type="similarity">
    <text evidence="1 5">Belongs to the universal ribosomal protein uL10 family.</text>
</comment>
<dbReference type="PANTHER" id="PTHR11560">
    <property type="entry name" value="39S RIBOSOMAL PROTEIN L10, MITOCHONDRIAL"/>
    <property type="match status" value="1"/>
</dbReference>
<sequence>MPKTRLQKEETVQILADKLKRAKSVVFTDYQGLTMNQLSQLRNQLRDQGAEFSVTKNSLLDLALKNTSLPISIEPTSGPTATLFSYEDEITPIKSLVKTLKDASIGKIKTGIIDGEVYDALSITRLANLPSKLELQATVVRSLASPLYGIVGVLSANIRNLLYAVDQIRIKRGGEAQA</sequence>
<comment type="caution">
    <text evidence="6">The sequence shown here is derived from an EMBL/GenBank/DDBJ whole genome shotgun (WGS) entry which is preliminary data.</text>
</comment>
<organism evidence="6 7">
    <name type="scientific">Candidatus Daviesbacteria bacterium RIFCSPLOWO2_01_FULL_40_24</name>
    <dbReference type="NCBI Taxonomy" id="1797787"/>
    <lineage>
        <taxon>Bacteria</taxon>
        <taxon>Candidatus Daviesiibacteriota</taxon>
    </lineage>
</organism>
<dbReference type="InterPro" id="IPR043141">
    <property type="entry name" value="Ribosomal_uL10-like_sf"/>
</dbReference>
<keyword evidence="5" id="KW-0699">rRNA-binding</keyword>
<evidence type="ECO:0000256" key="5">
    <source>
        <dbReference type="HAMAP-Rule" id="MF_00362"/>
    </source>
</evidence>
<accession>A0A1F5MJG1</accession>
<dbReference type="CDD" id="cd05797">
    <property type="entry name" value="Ribosomal_L10"/>
    <property type="match status" value="1"/>
</dbReference>
<dbReference type="SUPFAM" id="SSF160369">
    <property type="entry name" value="Ribosomal protein L10-like"/>
    <property type="match status" value="1"/>
</dbReference>
<protein>
    <recommendedName>
        <fullName evidence="4 5">Large ribosomal subunit protein uL10</fullName>
    </recommendedName>
</protein>
<keyword evidence="2 5" id="KW-0689">Ribosomal protein</keyword>
<dbReference type="GO" id="GO:0070180">
    <property type="term" value="F:large ribosomal subunit rRNA binding"/>
    <property type="evidence" value="ECO:0007669"/>
    <property type="project" value="UniProtKB-UniRule"/>
</dbReference>
<dbReference type="HAMAP" id="MF_00362">
    <property type="entry name" value="Ribosomal_uL10"/>
    <property type="match status" value="1"/>
</dbReference>
<evidence type="ECO:0000256" key="3">
    <source>
        <dbReference type="ARBA" id="ARBA00023274"/>
    </source>
</evidence>
<dbReference type="GO" id="GO:0006412">
    <property type="term" value="P:translation"/>
    <property type="evidence" value="ECO:0007669"/>
    <property type="project" value="UniProtKB-UniRule"/>
</dbReference>
<comment type="subunit">
    <text evidence="5">Part of the ribosomal stalk of the 50S ribosomal subunit. The N-terminus interacts with L11 and the large rRNA to form the base of the stalk. The C-terminus forms an elongated spine to which L12 dimers bind in a sequential fashion forming a multimeric L10(L12)X complex.</text>
</comment>
<evidence type="ECO:0000313" key="7">
    <source>
        <dbReference type="Proteomes" id="UP000178017"/>
    </source>
</evidence>
<dbReference type="Gene3D" id="6.10.250.290">
    <property type="match status" value="1"/>
</dbReference>
<keyword evidence="3 5" id="KW-0687">Ribonucleoprotein</keyword>
<comment type="function">
    <text evidence="5">Forms part of the ribosomal stalk, playing a central role in the interaction of the ribosome with GTP-bound translation factors.</text>
</comment>
<evidence type="ECO:0000256" key="1">
    <source>
        <dbReference type="ARBA" id="ARBA00008889"/>
    </source>
</evidence>
<dbReference type="InterPro" id="IPR022973">
    <property type="entry name" value="Ribosomal_uL10_bac"/>
</dbReference>
<proteinExistence type="inferred from homology"/>
<dbReference type="Gene3D" id="3.30.70.1730">
    <property type="match status" value="1"/>
</dbReference>
<dbReference type="Proteomes" id="UP000178017">
    <property type="component" value="Unassembled WGS sequence"/>
</dbReference>
<dbReference type="InterPro" id="IPR047865">
    <property type="entry name" value="Ribosomal_uL10_bac_type"/>
</dbReference>
<dbReference type="AlphaFoldDB" id="A0A1F5MJG1"/>
<dbReference type="NCBIfam" id="NF000955">
    <property type="entry name" value="PRK00099.1-1"/>
    <property type="match status" value="1"/>
</dbReference>
<evidence type="ECO:0000256" key="4">
    <source>
        <dbReference type="ARBA" id="ARBA00035202"/>
    </source>
</evidence>
<dbReference type="EMBL" id="MFDO01000017">
    <property type="protein sequence ID" value="OGE65498.1"/>
    <property type="molecule type" value="Genomic_DNA"/>
</dbReference>
<evidence type="ECO:0000256" key="2">
    <source>
        <dbReference type="ARBA" id="ARBA00022980"/>
    </source>
</evidence>
<dbReference type="GO" id="GO:1990904">
    <property type="term" value="C:ribonucleoprotein complex"/>
    <property type="evidence" value="ECO:0007669"/>
    <property type="project" value="UniProtKB-KW"/>
</dbReference>
<dbReference type="InterPro" id="IPR001790">
    <property type="entry name" value="Ribosomal_uL10"/>
</dbReference>
<name>A0A1F5MJG1_9BACT</name>